<proteinExistence type="predicted"/>
<dbReference type="AlphaFoldDB" id="A0A934IU58"/>
<dbReference type="Proteomes" id="UP000609531">
    <property type="component" value="Unassembled WGS sequence"/>
</dbReference>
<evidence type="ECO:0000313" key="2">
    <source>
        <dbReference type="Proteomes" id="UP000609531"/>
    </source>
</evidence>
<dbReference type="RefSeq" id="WP_198884562.1">
    <property type="nucleotide sequence ID" value="NZ_JAEKJA010000034.1"/>
</dbReference>
<name>A0A934IU58_9HYPH</name>
<reference evidence="1" key="1">
    <citation type="submission" date="2020-12" db="EMBL/GenBank/DDBJ databases">
        <title>Bacterial taxonomy.</title>
        <authorList>
            <person name="Pan X."/>
        </authorList>
    </citation>
    <scope>NUCLEOTIDE SEQUENCE</scope>
    <source>
        <strain evidence="1">B2012</strain>
    </source>
</reference>
<gene>
    <name evidence="1" type="ORF">JCR33_23360</name>
</gene>
<organism evidence="1 2">
    <name type="scientific">Acuticoccus mangrovi</name>
    <dbReference type="NCBI Taxonomy" id="2796142"/>
    <lineage>
        <taxon>Bacteria</taxon>
        <taxon>Pseudomonadati</taxon>
        <taxon>Pseudomonadota</taxon>
        <taxon>Alphaproteobacteria</taxon>
        <taxon>Hyphomicrobiales</taxon>
        <taxon>Amorphaceae</taxon>
        <taxon>Acuticoccus</taxon>
    </lineage>
</organism>
<protein>
    <submittedName>
        <fullName evidence="1">Uncharacterized protein</fullName>
    </submittedName>
</protein>
<sequence length="139" mass="15253">MTTPARLARIARAQRALRRAAAADAQMADRRVAESEAHEEAIVAALNADSPLHGLLVGTMANALTRAARNTDGLRRQAHRAAAHYRREHLAGEVLEERVATAERAEAAVQERRRLERILAESCAVPRAPRRKPPTSDTQ</sequence>
<accession>A0A934IU58</accession>
<comment type="caution">
    <text evidence="1">The sequence shown here is derived from an EMBL/GenBank/DDBJ whole genome shotgun (WGS) entry which is preliminary data.</text>
</comment>
<dbReference type="EMBL" id="JAEKJA010000034">
    <property type="protein sequence ID" value="MBJ3778658.1"/>
    <property type="molecule type" value="Genomic_DNA"/>
</dbReference>
<evidence type="ECO:0000313" key="1">
    <source>
        <dbReference type="EMBL" id="MBJ3778658.1"/>
    </source>
</evidence>
<keyword evidence="2" id="KW-1185">Reference proteome</keyword>